<dbReference type="Proteomes" id="UP000258707">
    <property type="component" value="Chromosome"/>
</dbReference>
<feature type="transmembrane region" description="Helical" evidence="2">
    <location>
        <begin position="12"/>
        <end position="34"/>
    </location>
</feature>
<accession>A0A346PI47</accession>
<feature type="transmembrane region" description="Helical" evidence="2">
    <location>
        <begin position="97"/>
        <end position="117"/>
    </location>
</feature>
<dbReference type="KEGG" id="nan:AArc1_2883"/>
<name>A0A346PI47_9EURY</name>
<feature type="region of interest" description="Disordered" evidence="1">
    <location>
        <begin position="65"/>
        <end position="86"/>
    </location>
</feature>
<evidence type="ECO:0000313" key="4">
    <source>
        <dbReference type="Proteomes" id="UP000258707"/>
    </source>
</evidence>
<dbReference type="RefSeq" id="WP_133412216.1">
    <property type="nucleotide sequence ID" value="NZ_CP024047.1"/>
</dbReference>
<proteinExistence type="predicted"/>
<dbReference type="AlphaFoldDB" id="A0A346PI47"/>
<organism evidence="3 4">
    <name type="scientific">Natrarchaeobaculum sulfurireducens</name>
    <dbReference type="NCBI Taxonomy" id="2044521"/>
    <lineage>
        <taxon>Archaea</taxon>
        <taxon>Methanobacteriati</taxon>
        <taxon>Methanobacteriota</taxon>
        <taxon>Stenosarchaea group</taxon>
        <taxon>Halobacteria</taxon>
        <taxon>Halobacteriales</taxon>
        <taxon>Natrialbaceae</taxon>
        <taxon>Natrarchaeobaculum</taxon>
    </lineage>
</organism>
<keyword evidence="2" id="KW-0472">Membrane</keyword>
<keyword evidence="2" id="KW-0812">Transmembrane</keyword>
<evidence type="ECO:0000256" key="1">
    <source>
        <dbReference type="SAM" id="MobiDB-lite"/>
    </source>
</evidence>
<feature type="transmembrane region" description="Helical" evidence="2">
    <location>
        <begin position="40"/>
        <end position="58"/>
    </location>
</feature>
<evidence type="ECO:0000256" key="2">
    <source>
        <dbReference type="SAM" id="Phobius"/>
    </source>
</evidence>
<dbReference type="EMBL" id="CP024047">
    <property type="protein sequence ID" value="AXR79192.1"/>
    <property type="molecule type" value="Genomic_DNA"/>
</dbReference>
<keyword evidence="2" id="KW-1133">Transmembrane helix</keyword>
<evidence type="ECO:0000313" key="3">
    <source>
        <dbReference type="EMBL" id="AXR79192.1"/>
    </source>
</evidence>
<dbReference type="OrthoDB" id="206368at2157"/>
<dbReference type="GeneID" id="39377398"/>
<sequence>MNVIDASRTYLAPSAVAATVCLLAVSGLGVALGWRLESVIDALFVLAVGLFAIATVLTRPSVSRRRARRETTGASERGVASGRSSVRDPSVQFRTGIRLVLVAVALFTASFLFQHGAL</sequence>
<gene>
    <name evidence="3" type="ORF">AArc1_2883</name>
</gene>
<reference evidence="4" key="1">
    <citation type="submission" date="2017-10" db="EMBL/GenBank/DDBJ databases">
        <title>Phenotypic and genomic properties of facultatively anaerobic sulfur-reducing natronoarchaea from hypersaline soda lakes.</title>
        <authorList>
            <person name="Sorokin D.Y."/>
            <person name="Kublanov I.V."/>
            <person name="Roman P."/>
            <person name="Sinninghe Damste J.S."/>
            <person name="Golyshin P.N."/>
            <person name="Rojo D."/>
            <person name="Ciordia S."/>
            <person name="Mena Md.C."/>
            <person name="Ferrer M."/>
            <person name="Messina E."/>
            <person name="Smedile F."/>
            <person name="La Spada G."/>
            <person name="La Cono V."/>
            <person name="Yakimov M.M."/>
        </authorList>
    </citation>
    <scope>NUCLEOTIDE SEQUENCE [LARGE SCALE GENOMIC DNA]</scope>
    <source>
        <strain evidence="4">AArc1</strain>
    </source>
</reference>
<protein>
    <submittedName>
        <fullName evidence="3">Uncharacterized protein</fullName>
    </submittedName>
</protein>